<comment type="similarity">
    <text evidence="3">Belongs to the metallo-dependent hydrolases superfamily.</text>
</comment>
<dbReference type="AlphaFoldDB" id="A0A1Y2M8Q7"/>
<evidence type="ECO:0000313" key="6">
    <source>
        <dbReference type="Proteomes" id="UP000193240"/>
    </source>
</evidence>
<dbReference type="InterPro" id="IPR032466">
    <property type="entry name" value="Metal_Hydrolase"/>
</dbReference>
<dbReference type="OMA" id="GCRAAND"/>
<protein>
    <recommendedName>
        <fullName evidence="4">Amidohydrolase-related domain-containing protein</fullName>
    </recommendedName>
</protein>
<name>A0A1Y2M8Q7_EPING</name>
<dbReference type="PANTHER" id="PTHR21240:SF30">
    <property type="entry name" value="AMIDOHYDROLASE-RELATED DOMAIN-CONTAINING PROTEIN-RELATED"/>
    <property type="match status" value="1"/>
</dbReference>
<keyword evidence="2 3" id="KW-0456">Lyase</keyword>
<reference evidence="5 6" key="1">
    <citation type="journal article" date="2017" name="Genome Announc.">
        <title>Genome sequence of the saprophytic ascomycete Epicoccum nigrum ICMP 19927 strain isolated from New Zealand.</title>
        <authorList>
            <person name="Fokin M."/>
            <person name="Fleetwood D."/>
            <person name="Weir B.S."/>
            <person name="Villas-Boas S.G."/>
        </authorList>
    </citation>
    <scope>NUCLEOTIDE SEQUENCE [LARGE SCALE GENOMIC DNA]</scope>
    <source>
        <strain evidence="5 6">ICMP 19927</strain>
    </source>
</reference>
<dbReference type="STRING" id="105696.A0A1Y2M8Q7"/>
<dbReference type="Pfam" id="PF04909">
    <property type="entry name" value="Amidohydro_2"/>
    <property type="match status" value="1"/>
</dbReference>
<evidence type="ECO:0000256" key="2">
    <source>
        <dbReference type="ARBA" id="ARBA00023239"/>
    </source>
</evidence>
<dbReference type="InParanoid" id="A0A1Y2M8Q7"/>
<dbReference type="SUPFAM" id="SSF51556">
    <property type="entry name" value="Metallo-dependent hydrolases"/>
    <property type="match status" value="1"/>
</dbReference>
<evidence type="ECO:0000313" key="5">
    <source>
        <dbReference type="EMBL" id="OSS52411.1"/>
    </source>
</evidence>
<evidence type="ECO:0000259" key="4">
    <source>
        <dbReference type="Pfam" id="PF04909"/>
    </source>
</evidence>
<sequence>MYPTRMDNFSTRKTSARLRQGNTTLLTIQLSRMLMHLFRERSGSIYSRRHGIRGDECSSPGGTSKLHFPSSSAESNMHLFQRINFLILNLGANAIPTLYTPNSTNSTNSTYLPPRLITLEEHMLSPTFKAEAIATGIQNAGPNILEKLLDVGAGRLADMDAGHVSVQVLSQPDVGVGLEDPEGCREANDYLRAAIDAYPDRFAGFAVLPMASPELAAAELERSVKDLGFKGAMLWNHLKNGTYYDSPAFHPVFSTGQDLDVPLYLHPTTPAPDVAARLYAENYFPATAALLGGSAWGWHVDVGLHVLRLYAAGVFDLFPRLRLIIGHNGEGLPMFVDRVGQQGLRNGPSFSEVWKKNIWCTTSGFFTVRQFRQLLQVSPVERVLYSVDYPFEETTDGWAFVEELAREGVLSRSEMDAFAYKNAERLLKL</sequence>
<dbReference type="InterPro" id="IPR032465">
    <property type="entry name" value="ACMSD"/>
</dbReference>
<keyword evidence="6" id="KW-1185">Reference proteome</keyword>
<dbReference type="GO" id="GO:0019748">
    <property type="term" value="P:secondary metabolic process"/>
    <property type="evidence" value="ECO:0007669"/>
    <property type="project" value="TreeGrafter"/>
</dbReference>
<dbReference type="Gene3D" id="3.20.20.140">
    <property type="entry name" value="Metal-dependent hydrolases"/>
    <property type="match status" value="1"/>
</dbReference>
<accession>A0A1Y2M8Q7</accession>
<dbReference type="PANTHER" id="PTHR21240">
    <property type="entry name" value="2-AMINO-3-CARBOXYLMUCONATE-6-SEMIALDEHYDE DECARBOXYLASE"/>
    <property type="match status" value="1"/>
</dbReference>
<feature type="domain" description="Amidohydrolase-related" evidence="4">
    <location>
        <begin position="169"/>
        <end position="429"/>
    </location>
</feature>
<dbReference type="GO" id="GO:0016787">
    <property type="term" value="F:hydrolase activity"/>
    <property type="evidence" value="ECO:0007669"/>
    <property type="project" value="InterPro"/>
</dbReference>
<evidence type="ECO:0000256" key="1">
    <source>
        <dbReference type="ARBA" id="ARBA00022793"/>
    </source>
</evidence>
<keyword evidence="1 3" id="KW-0210">Decarboxylase</keyword>
<gene>
    <name evidence="5" type="ORF">B5807_02738</name>
</gene>
<evidence type="ECO:0000256" key="3">
    <source>
        <dbReference type="RuleBase" id="RU366045"/>
    </source>
</evidence>
<dbReference type="EMBL" id="KZ107839">
    <property type="protein sequence ID" value="OSS52411.1"/>
    <property type="molecule type" value="Genomic_DNA"/>
</dbReference>
<dbReference type="GO" id="GO:0005829">
    <property type="term" value="C:cytosol"/>
    <property type="evidence" value="ECO:0007669"/>
    <property type="project" value="TreeGrafter"/>
</dbReference>
<organism evidence="5 6">
    <name type="scientific">Epicoccum nigrum</name>
    <name type="common">Soil fungus</name>
    <name type="synonym">Epicoccum purpurascens</name>
    <dbReference type="NCBI Taxonomy" id="105696"/>
    <lineage>
        <taxon>Eukaryota</taxon>
        <taxon>Fungi</taxon>
        <taxon>Dikarya</taxon>
        <taxon>Ascomycota</taxon>
        <taxon>Pezizomycotina</taxon>
        <taxon>Dothideomycetes</taxon>
        <taxon>Pleosporomycetidae</taxon>
        <taxon>Pleosporales</taxon>
        <taxon>Pleosporineae</taxon>
        <taxon>Didymellaceae</taxon>
        <taxon>Epicoccum</taxon>
    </lineage>
</organism>
<dbReference type="Proteomes" id="UP000193240">
    <property type="component" value="Unassembled WGS sequence"/>
</dbReference>
<proteinExistence type="inferred from homology"/>
<dbReference type="InterPro" id="IPR006680">
    <property type="entry name" value="Amidohydro-rel"/>
</dbReference>
<dbReference type="GO" id="GO:0016831">
    <property type="term" value="F:carboxy-lyase activity"/>
    <property type="evidence" value="ECO:0007669"/>
    <property type="project" value="UniProtKB-KW"/>
</dbReference>